<name>T0Z4G2_9ZZZZ</name>
<protein>
    <recommendedName>
        <fullName evidence="2">Ferritin-like domain-containing protein</fullName>
    </recommendedName>
</protein>
<dbReference type="InterPro" id="IPR012347">
    <property type="entry name" value="Ferritin-like"/>
</dbReference>
<proteinExistence type="predicted"/>
<dbReference type="InterPro" id="IPR009078">
    <property type="entry name" value="Ferritin-like_SF"/>
</dbReference>
<evidence type="ECO:0000313" key="1">
    <source>
        <dbReference type="EMBL" id="EQD42876.1"/>
    </source>
</evidence>
<dbReference type="AlphaFoldDB" id="T0Z4G2"/>
<dbReference type="Gene3D" id="1.20.1260.10">
    <property type="match status" value="1"/>
</dbReference>
<comment type="caution">
    <text evidence="1">The sequence shown here is derived from an EMBL/GenBank/DDBJ whole genome shotgun (WGS) entry which is preliminary data.</text>
</comment>
<organism evidence="1">
    <name type="scientific">mine drainage metagenome</name>
    <dbReference type="NCBI Taxonomy" id="410659"/>
    <lineage>
        <taxon>unclassified sequences</taxon>
        <taxon>metagenomes</taxon>
        <taxon>ecological metagenomes</taxon>
    </lineage>
</organism>
<accession>T0Z4G2</accession>
<sequence>AQPVNPEFARFLRARITLEQTAVADCMRLAQKSRDELTRAIFRQIASDSLRHAEIVASIASYLDRGLHRTVATGITRADIDRLIAKEREAESRTAPGMAAELGGVLAILWESMESDERKHEVLLARLLETGLPPPGRPIPTKRAPR</sequence>
<gene>
    <name evidence="1" type="ORF">B1A_15745</name>
</gene>
<dbReference type="SUPFAM" id="SSF47240">
    <property type="entry name" value="Ferritin-like"/>
    <property type="match status" value="1"/>
</dbReference>
<dbReference type="EMBL" id="AUZX01011552">
    <property type="protein sequence ID" value="EQD42876.1"/>
    <property type="molecule type" value="Genomic_DNA"/>
</dbReference>
<reference evidence="1" key="1">
    <citation type="submission" date="2013-08" db="EMBL/GenBank/DDBJ databases">
        <authorList>
            <person name="Mendez C."/>
            <person name="Richter M."/>
            <person name="Ferrer M."/>
            <person name="Sanchez J."/>
        </authorList>
    </citation>
    <scope>NUCLEOTIDE SEQUENCE</scope>
</reference>
<reference evidence="1" key="2">
    <citation type="journal article" date="2014" name="ISME J.">
        <title>Microbial stratification in low pH oxic and suboxic macroscopic growths along an acid mine drainage.</title>
        <authorList>
            <person name="Mendez-Garcia C."/>
            <person name="Mesa V."/>
            <person name="Sprenger R.R."/>
            <person name="Richter M."/>
            <person name="Diez M.S."/>
            <person name="Solano J."/>
            <person name="Bargiela R."/>
            <person name="Golyshina O.V."/>
            <person name="Manteca A."/>
            <person name="Ramos J.L."/>
            <person name="Gallego J.R."/>
            <person name="Llorente I."/>
            <person name="Martins Dos Santos V.A."/>
            <person name="Jensen O.N."/>
            <person name="Pelaez A.I."/>
            <person name="Sanchez J."/>
            <person name="Ferrer M."/>
        </authorList>
    </citation>
    <scope>NUCLEOTIDE SEQUENCE</scope>
</reference>
<feature type="non-terminal residue" evidence="1">
    <location>
        <position position="146"/>
    </location>
</feature>
<feature type="non-terminal residue" evidence="1">
    <location>
        <position position="1"/>
    </location>
</feature>
<evidence type="ECO:0008006" key="2">
    <source>
        <dbReference type="Google" id="ProtNLM"/>
    </source>
</evidence>